<feature type="region of interest" description="Disordered" evidence="1">
    <location>
        <begin position="241"/>
        <end position="267"/>
    </location>
</feature>
<organism evidence="2 3">
    <name type="scientific">Lujinxingia sediminis</name>
    <dbReference type="NCBI Taxonomy" id="2480984"/>
    <lineage>
        <taxon>Bacteria</taxon>
        <taxon>Deltaproteobacteria</taxon>
        <taxon>Bradymonadales</taxon>
        <taxon>Lujinxingiaceae</taxon>
        <taxon>Lujinxingia</taxon>
    </lineage>
</organism>
<dbReference type="RefSeq" id="WP_115603267.1">
    <property type="nucleotide sequence ID" value="NZ_SADD01000001.1"/>
</dbReference>
<evidence type="ECO:0000313" key="3">
    <source>
        <dbReference type="Proteomes" id="UP000282926"/>
    </source>
</evidence>
<comment type="caution">
    <text evidence="2">The sequence shown here is derived from an EMBL/GenBank/DDBJ whole genome shotgun (WGS) entry which is preliminary data.</text>
</comment>
<protein>
    <submittedName>
        <fullName evidence="2">Uncharacterized protein</fullName>
    </submittedName>
</protein>
<name>A0ABY0CW88_9DELT</name>
<evidence type="ECO:0000256" key="1">
    <source>
        <dbReference type="SAM" id="MobiDB-lite"/>
    </source>
</evidence>
<gene>
    <name evidence="2" type="ORF">EA187_01470</name>
</gene>
<keyword evidence="3" id="KW-1185">Reference proteome</keyword>
<dbReference type="Proteomes" id="UP000282926">
    <property type="component" value="Unassembled WGS sequence"/>
</dbReference>
<sequence>MTQEPLRTYLNGKVLPAGRRILTLESILAIASRMGDDALVMRCDKALKTNRQARRMEMRYKSNKSQHSRARGDSVELDAKVGEVLAGMCTVAQGQAVGDDEVARAAAEFILQVAPNGIAPLTRQSFEAQLTDARVLLDRFDDDLARHIELLGLVRHRDHLRGLIPRFARELLAERAQPCTFSDVKAIDTAARDVFAATIFHVLAVYADNPVTREALLTEYHRQSDLLSKYYRRHRKHVDVDPGTGEIVDEGDDDQAPELPAVSESEA</sequence>
<accession>A0ABY0CW88</accession>
<feature type="compositionally biased region" description="Acidic residues" evidence="1">
    <location>
        <begin position="247"/>
        <end position="256"/>
    </location>
</feature>
<proteinExistence type="predicted"/>
<evidence type="ECO:0000313" key="2">
    <source>
        <dbReference type="EMBL" id="RVU48134.1"/>
    </source>
</evidence>
<reference evidence="2 3" key="1">
    <citation type="submission" date="2019-01" db="EMBL/GenBank/DDBJ databases">
        <title>Lujinxingia litoralis gen. nov., sp. nov. and Lujinxingia sediminis gen. nov., sp. nov., new members in the order Bradymonadales, isolated from coastal sediment.</title>
        <authorList>
            <person name="Li C.-M."/>
        </authorList>
    </citation>
    <scope>NUCLEOTIDE SEQUENCE [LARGE SCALE GENOMIC DNA]</scope>
    <source>
        <strain evidence="2 3">SEH01</strain>
    </source>
</reference>
<dbReference type="EMBL" id="SADD01000001">
    <property type="protein sequence ID" value="RVU48134.1"/>
    <property type="molecule type" value="Genomic_DNA"/>
</dbReference>